<organism evidence="5 6">
    <name type="scientific">Littorina saxatilis</name>
    <dbReference type="NCBI Taxonomy" id="31220"/>
    <lineage>
        <taxon>Eukaryota</taxon>
        <taxon>Metazoa</taxon>
        <taxon>Spiralia</taxon>
        <taxon>Lophotrochozoa</taxon>
        <taxon>Mollusca</taxon>
        <taxon>Gastropoda</taxon>
        <taxon>Caenogastropoda</taxon>
        <taxon>Littorinimorpha</taxon>
        <taxon>Littorinoidea</taxon>
        <taxon>Littorinidae</taxon>
        <taxon>Littorina</taxon>
    </lineage>
</organism>
<dbReference type="Pfam" id="PF00226">
    <property type="entry name" value="DnaJ"/>
    <property type="match status" value="1"/>
</dbReference>
<sequence>MAASLEEDDDFLANDFYALLNVGKEATTEEINYAFRRLSKIYHPDKHLDPSKKKAAEEVFSKLKKAHEILIDKHKRTIYDTYGEKGLKTEGLEIISRTKTPAEIIAEYERLQREREERRLQQRTNPRGTVTVGVNATDLFDEYGDDDDDVYYGPSYNNVEINNMSIFQSVECPLTVKDTLVIGGNLQARNGTGAGAFLATWRRLTSDKGWMEIETAAGSGLGFSLKGFRQLTRRCYGTSSLVLHSTPKGIRPAMSTMVAYQFDREVQGRLTYNAGFPSSIQSTLVYSNQDHHASLTLQVGITNSYFSLSYTKKFQEQEAKLKGAIKFGVTGGMVEYGFEKKITQFSHLGASMVIGVPTGVHLKIKVYRGSQTFLFPIHLSETLSPSAIMYGTLVPVATYFVVKKLIVDPFLKQQKEQELEQKREEHAEKLAKRKQEAKAATDLMKETVERNIEVEEKKMGLIIVKALYGKLQSSEDGELMDGECIDVLVQLQALIKDSKLIVPETVSKSGLPGFYDPCIGEEKSLYIRYKFRNRLHQVTLSDTEVIRLPQQRHLMKDEVSAAKS</sequence>
<keyword evidence="6" id="KW-1185">Reference proteome</keyword>
<keyword evidence="2" id="KW-0472">Membrane</keyword>
<dbReference type="InterPro" id="IPR024586">
    <property type="entry name" value="DnaJ-like_C11_C"/>
</dbReference>
<dbReference type="PRINTS" id="PR00625">
    <property type="entry name" value="JDOMAIN"/>
</dbReference>
<evidence type="ECO:0000313" key="6">
    <source>
        <dbReference type="Proteomes" id="UP001374579"/>
    </source>
</evidence>
<keyword evidence="3" id="KW-0143">Chaperone</keyword>
<dbReference type="InterPro" id="IPR018253">
    <property type="entry name" value="DnaJ_domain_CS"/>
</dbReference>
<dbReference type="PANTHER" id="PTHR44157:SF1">
    <property type="entry name" value="DNAJ HOMOLOG SUBFAMILY C MEMBER 11"/>
    <property type="match status" value="1"/>
</dbReference>
<dbReference type="Pfam" id="PF11875">
    <property type="entry name" value="DnaJ-like_C11_C"/>
    <property type="match status" value="1"/>
</dbReference>
<dbReference type="PROSITE" id="PS50076">
    <property type="entry name" value="DNAJ_2"/>
    <property type="match status" value="1"/>
</dbReference>
<dbReference type="GO" id="GO:0005739">
    <property type="term" value="C:mitochondrion"/>
    <property type="evidence" value="ECO:0007669"/>
    <property type="project" value="GOC"/>
</dbReference>
<proteinExistence type="predicted"/>
<dbReference type="EMBL" id="JBAMIC010000019">
    <property type="protein sequence ID" value="KAK7093992.1"/>
    <property type="molecule type" value="Genomic_DNA"/>
</dbReference>
<evidence type="ECO:0000313" key="5">
    <source>
        <dbReference type="EMBL" id="KAK7093992.1"/>
    </source>
</evidence>
<evidence type="ECO:0000256" key="3">
    <source>
        <dbReference type="ARBA" id="ARBA00023186"/>
    </source>
</evidence>
<name>A0AAN9G416_9CAEN</name>
<dbReference type="CDD" id="cd06257">
    <property type="entry name" value="DnaJ"/>
    <property type="match status" value="1"/>
</dbReference>
<dbReference type="AlphaFoldDB" id="A0AAN9G416"/>
<dbReference type="GO" id="GO:0016020">
    <property type="term" value="C:membrane"/>
    <property type="evidence" value="ECO:0007669"/>
    <property type="project" value="UniProtKB-SubCell"/>
</dbReference>
<dbReference type="InterPro" id="IPR036869">
    <property type="entry name" value="J_dom_sf"/>
</dbReference>
<dbReference type="SUPFAM" id="SSF46565">
    <property type="entry name" value="Chaperone J-domain"/>
    <property type="match status" value="1"/>
</dbReference>
<dbReference type="InterPro" id="IPR052243">
    <property type="entry name" value="Mito_inner_membrane_organizer"/>
</dbReference>
<dbReference type="InterPro" id="IPR001623">
    <property type="entry name" value="DnaJ_domain"/>
</dbReference>
<reference evidence="5 6" key="1">
    <citation type="submission" date="2024-02" db="EMBL/GenBank/DDBJ databases">
        <title>Chromosome-scale genome assembly of the rough periwinkle Littorina saxatilis.</title>
        <authorList>
            <person name="De Jode A."/>
            <person name="Faria R."/>
            <person name="Formenti G."/>
            <person name="Sims Y."/>
            <person name="Smith T.P."/>
            <person name="Tracey A."/>
            <person name="Wood J.M.D."/>
            <person name="Zagrodzka Z.B."/>
            <person name="Johannesson K."/>
            <person name="Butlin R.K."/>
            <person name="Leder E.H."/>
        </authorList>
    </citation>
    <scope>NUCLEOTIDE SEQUENCE [LARGE SCALE GENOMIC DNA]</scope>
    <source>
        <strain evidence="5">Snail1</strain>
        <tissue evidence="5">Muscle</tissue>
    </source>
</reference>
<dbReference type="Pfam" id="PF22774">
    <property type="entry name" value="DNAJC11_beta-barrel"/>
    <property type="match status" value="1"/>
</dbReference>
<dbReference type="Proteomes" id="UP001374579">
    <property type="component" value="Unassembled WGS sequence"/>
</dbReference>
<dbReference type="PROSITE" id="PS00636">
    <property type="entry name" value="DNAJ_1"/>
    <property type="match status" value="1"/>
</dbReference>
<feature type="domain" description="J" evidence="4">
    <location>
        <begin position="15"/>
        <end position="83"/>
    </location>
</feature>
<protein>
    <recommendedName>
        <fullName evidence="4">J domain-containing protein</fullName>
    </recommendedName>
</protein>
<evidence type="ECO:0000259" key="4">
    <source>
        <dbReference type="PROSITE" id="PS50076"/>
    </source>
</evidence>
<evidence type="ECO:0000256" key="1">
    <source>
        <dbReference type="ARBA" id="ARBA00004370"/>
    </source>
</evidence>
<dbReference type="SMART" id="SM00271">
    <property type="entry name" value="DnaJ"/>
    <property type="match status" value="1"/>
</dbReference>
<dbReference type="Gene3D" id="1.10.287.110">
    <property type="entry name" value="DnaJ domain"/>
    <property type="match status" value="1"/>
</dbReference>
<evidence type="ECO:0000256" key="2">
    <source>
        <dbReference type="ARBA" id="ARBA00023136"/>
    </source>
</evidence>
<dbReference type="InterPro" id="IPR055225">
    <property type="entry name" value="DNAJC11-like_beta-barrel"/>
</dbReference>
<dbReference type="PANTHER" id="PTHR44157">
    <property type="entry name" value="DNAJ HOMOLOG SUBFAMILY C MEMBER 11"/>
    <property type="match status" value="1"/>
</dbReference>
<dbReference type="GO" id="GO:0042407">
    <property type="term" value="P:cristae formation"/>
    <property type="evidence" value="ECO:0007669"/>
    <property type="project" value="TreeGrafter"/>
</dbReference>
<comment type="subcellular location">
    <subcellularLocation>
        <location evidence="1">Membrane</location>
    </subcellularLocation>
</comment>
<accession>A0AAN9G416</accession>
<comment type="caution">
    <text evidence="5">The sequence shown here is derived from an EMBL/GenBank/DDBJ whole genome shotgun (WGS) entry which is preliminary data.</text>
</comment>
<gene>
    <name evidence="5" type="ORF">V1264_007670</name>
</gene>